<keyword evidence="3" id="KW-1185">Reference proteome</keyword>
<dbReference type="AlphaFoldDB" id="A0AAN8VDM1"/>
<proteinExistence type="predicted"/>
<evidence type="ECO:0000256" key="1">
    <source>
        <dbReference type="SAM" id="Coils"/>
    </source>
</evidence>
<dbReference type="Proteomes" id="UP001370490">
    <property type="component" value="Unassembled WGS sequence"/>
</dbReference>
<feature type="coiled-coil region" evidence="1">
    <location>
        <begin position="207"/>
        <end position="241"/>
    </location>
</feature>
<dbReference type="EMBL" id="JBAMMX010000010">
    <property type="protein sequence ID" value="KAK6932120.1"/>
    <property type="molecule type" value="Genomic_DNA"/>
</dbReference>
<sequence length="310" mass="34848">MDHICASSSPALLPCPLSNTDGSSLGGVATNIKFLLKLVQDLSDATIKDNDERRKHRLSSIMIILDQVKTRIQKSESEGKKTRPELRRCNTELRLVRDKKPNEPINEKEKFRKELSACLAERKSLEVMCSSLDKEKKIMASELAKKVQEVNELEELANDLKAQNEKLLGKVQTCAAEHKDKKYGGGETQANANAALQERNNALSEQLLKSLDGYRTLKRKLKEAQEENAVMQAKMDEIGKEAIAGLNRIHNFKDQINMVNEHSEDIKEEISSLETMLEGFKMKVSKHEMKQGECIKPKAEIHATKPSVVA</sequence>
<dbReference type="PANTHER" id="PTHR38378:SF3">
    <property type="entry name" value="MYOSIN HEAVY CHAIN-LIKE PROTEIN"/>
    <property type="match status" value="1"/>
</dbReference>
<gene>
    <name evidence="2" type="ORF">RJ641_001744</name>
</gene>
<feature type="coiled-coil region" evidence="1">
    <location>
        <begin position="136"/>
        <end position="170"/>
    </location>
</feature>
<evidence type="ECO:0000313" key="2">
    <source>
        <dbReference type="EMBL" id="KAK6932120.1"/>
    </source>
</evidence>
<comment type="caution">
    <text evidence="2">The sequence shown here is derived from an EMBL/GenBank/DDBJ whole genome shotgun (WGS) entry which is preliminary data.</text>
</comment>
<reference evidence="2 3" key="1">
    <citation type="submission" date="2023-12" db="EMBL/GenBank/DDBJ databases">
        <title>A high-quality genome assembly for Dillenia turbinata (Dilleniales).</title>
        <authorList>
            <person name="Chanderbali A."/>
        </authorList>
    </citation>
    <scope>NUCLEOTIDE SEQUENCE [LARGE SCALE GENOMIC DNA]</scope>
    <source>
        <strain evidence="2">LSX21</strain>
        <tissue evidence="2">Leaf</tissue>
    </source>
</reference>
<protein>
    <submittedName>
        <fullName evidence="2">Uncharacterized protein</fullName>
    </submittedName>
</protein>
<name>A0AAN8VDM1_9MAGN</name>
<evidence type="ECO:0000313" key="3">
    <source>
        <dbReference type="Proteomes" id="UP001370490"/>
    </source>
</evidence>
<keyword evidence="1" id="KW-0175">Coiled coil</keyword>
<dbReference type="PANTHER" id="PTHR38378">
    <property type="entry name" value="MYOSIN HEAVY CHAIN-LIKE PROTEIN"/>
    <property type="match status" value="1"/>
</dbReference>
<accession>A0AAN8VDM1</accession>
<organism evidence="2 3">
    <name type="scientific">Dillenia turbinata</name>
    <dbReference type="NCBI Taxonomy" id="194707"/>
    <lineage>
        <taxon>Eukaryota</taxon>
        <taxon>Viridiplantae</taxon>
        <taxon>Streptophyta</taxon>
        <taxon>Embryophyta</taxon>
        <taxon>Tracheophyta</taxon>
        <taxon>Spermatophyta</taxon>
        <taxon>Magnoliopsida</taxon>
        <taxon>eudicotyledons</taxon>
        <taxon>Gunneridae</taxon>
        <taxon>Pentapetalae</taxon>
        <taxon>Dilleniales</taxon>
        <taxon>Dilleniaceae</taxon>
        <taxon>Dillenia</taxon>
    </lineage>
</organism>